<name>A0ABT9CDS2_9BACL</name>
<keyword evidence="5 6" id="KW-0472">Membrane</keyword>
<feature type="transmembrane region" description="Helical" evidence="6">
    <location>
        <begin position="238"/>
        <end position="264"/>
    </location>
</feature>
<dbReference type="PANTHER" id="PTHR43370">
    <property type="entry name" value="SUGAR ABC TRANSPORTER INTEGRAL MEMBRANE PROTEIN-RELATED"/>
    <property type="match status" value="1"/>
</dbReference>
<feature type="transmembrane region" description="Helical" evidence="6">
    <location>
        <begin position="65"/>
        <end position="88"/>
    </location>
</feature>
<feature type="transmembrane region" description="Helical" evidence="6">
    <location>
        <begin position="39"/>
        <end position="59"/>
    </location>
</feature>
<sequence length="320" mass="33923">MDVIVILGQLINTTLVFATALIFASLGGIFSEKSGVTNLGLEGLMIFGAFAAGVGAYYAEQAGMNGFAAACVGVLAAIVLGVIVSLIHAVASITFKADQVISGIVINFLAAGSTLYLVKLLFDGAGDTDRIQGFSKLNIPYLSDIPFIGDVVFKEYPTTYLAIIAVFVSYYVMYRTPFGLRLRSVGEHPSAADTVGIKVNRLRYIGVMLSGALAGIGGATITLTTTNMFSHNTISGQGYIAIAAMIFGKWNPIGAFGAAVFFGFSQAIRNYVQLFEWSQSIPQEIIFMLPYILTIIVLVAAVGRSSAPHALGQPYDPGKR</sequence>
<organism evidence="7 8">
    <name type="scientific">Paenibacillus lacisoli</name>
    <dbReference type="NCBI Taxonomy" id="3064525"/>
    <lineage>
        <taxon>Bacteria</taxon>
        <taxon>Bacillati</taxon>
        <taxon>Bacillota</taxon>
        <taxon>Bacilli</taxon>
        <taxon>Bacillales</taxon>
        <taxon>Paenibacillaceae</taxon>
        <taxon>Paenibacillus</taxon>
    </lineage>
</organism>
<evidence type="ECO:0000256" key="6">
    <source>
        <dbReference type="SAM" id="Phobius"/>
    </source>
</evidence>
<dbReference type="InterPro" id="IPR001851">
    <property type="entry name" value="ABC_transp_permease"/>
</dbReference>
<feature type="transmembrane region" description="Helical" evidence="6">
    <location>
        <begin position="6"/>
        <end position="27"/>
    </location>
</feature>
<dbReference type="PANTHER" id="PTHR43370:SF1">
    <property type="entry name" value="GUANOSINE ABC TRANSPORTER PERMEASE PROTEIN NUPQ"/>
    <property type="match status" value="1"/>
</dbReference>
<reference evidence="7 8" key="1">
    <citation type="submission" date="2023-07" db="EMBL/GenBank/DDBJ databases">
        <title>Paenibacillus sp. JX-17 nov. isolated from soil.</title>
        <authorList>
            <person name="Wan Y."/>
            <person name="Liu B."/>
        </authorList>
    </citation>
    <scope>NUCLEOTIDE SEQUENCE [LARGE SCALE GENOMIC DNA]</scope>
    <source>
        <strain evidence="7 8">JX-17</strain>
    </source>
</reference>
<dbReference type="EMBL" id="JAUQTB010000007">
    <property type="protein sequence ID" value="MDO7907428.1"/>
    <property type="molecule type" value="Genomic_DNA"/>
</dbReference>
<dbReference type="RefSeq" id="WP_305024636.1">
    <property type="nucleotide sequence ID" value="NZ_JAUQTB010000007.1"/>
</dbReference>
<evidence type="ECO:0000256" key="5">
    <source>
        <dbReference type="ARBA" id="ARBA00023136"/>
    </source>
</evidence>
<proteinExistence type="predicted"/>
<evidence type="ECO:0000256" key="1">
    <source>
        <dbReference type="ARBA" id="ARBA00004651"/>
    </source>
</evidence>
<evidence type="ECO:0000313" key="7">
    <source>
        <dbReference type="EMBL" id="MDO7907428.1"/>
    </source>
</evidence>
<comment type="subcellular location">
    <subcellularLocation>
        <location evidence="1">Cell membrane</location>
        <topology evidence="1">Multi-pass membrane protein</topology>
    </subcellularLocation>
</comment>
<dbReference type="Proteomes" id="UP001240171">
    <property type="component" value="Unassembled WGS sequence"/>
</dbReference>
<feature type="transmembrane region" description="Helical" evidence="6">
    <location>
        <begin position="285"/>
        <end position="303"/>
    </location>
</feature>
<accession>A0ABT9CDS2</accession>
<dbReference type="CDD" id="cd06580">
    <property type="entry name" value="TM_PBP1_transp_TpRbsC_like"/>
    <property type="match status" value="1"/>
</dbReference>
<protein>
    <submittedName>
        <fullName evidence="7">ABC transporter permease</fullName>
    </submittedName>
</protein>
<evidence type="ECO:0000256" key="2">
    <source>
        <dbReference type="ARBA" id="ARBA00022475"/>
    </source>
</evidence>
<keyword evidence="3 6" id="KW-0812">Transmembrane</keyword>
<dbReference type="Pfam" id="PF02653">
    <property type="entry name" value="BPD_transp_2"/>
    <property type="match status" value="1"/>
</dbReference>
<evidence type="ECO:0000256" key="4">
    <source>
        <dbReference type="ARBA" id="ARBA00022989"/>
    </source>
</evidence>
<keyword evidence="8" id="KW-1185">Reference proteome</keyword>
<feature type="transmembrane region" description="Helical" evidence="6">
    <location>
        <begin position="100"/>
        <end position="118"/>
    </location>
</feature>
<evidence type="ECO:0000256" key="3">
    <source>
        <dbReference type="ARBA" id="ARBA00022692"/>
    </source>
</evidence>
<keyword evidence="4 6" id="KW-1133">Transmembrane helix</keyword>
<comment type="caution">
    <text evidence="7">The sequence shown here is derived from an EMBL/GenBank/DDBJ whole genome shotgun (WGS) entry which is preliminary data.</text>
</comment>
<gene>
    <name evidence="7" type="ORF">Q5741_13535</name>
</gene>
<evidence type="ECO:0000313" key="8">
    <source>
        <dbReference type="Proteomes" id="UP001240171"/>
    </source>
</evidence>
<feature type="transmembrane region" description="Helical" evidence="6">
    <location>
        <begin position="156"/>
        <end position="174"/>
    </location>
</feature>
<keyword evidence="2" id="KW-1003">Cell membrane</keyword>
<feature type="transmembrane region" description="Helical" evidence="6">
    <location>
        <begin position="204"/>
        <end position="226"/>
    </location>
</feature>